<evidence type="ECO:0000313" key="3">
    <source>
        <dbReference type="Proteomes" id="UP000008744"/>
    </source>
</evidence>
<sequence length="91" mass="9361">MHFASAKSTLQSGCEDADVDVGGYKGSCTTQHSTRQRHVPSPGAHMGARTTGVQSPVSLSVLPTDRGQNVDDGDGHDDGDVDSGVPLATLL</sequence>
<organism evidence="3">
    <name type="scientific">Drosophila persimilis</name>
    <name type="common">Fruit fly</name>
    <dbReference type="NCBI Taxonomy" id="7234"/>
    <lineage>
        <taxon>Eukaryota</taxon>
        <taxon>Metazoa</taxon>
        <taxon>Ecdysozoa</taxon>
        <taxon>Arthropoda</taxon>
        <taxon>Hexapoda</taxon>
        <taxon>Insecta</taxon>
        <taxon>Pterygota</taxon>
        <taxon>Neoptera</taxon>
        <taxon>Endopterygota</taxon>
        <taxon>Diptera</taxon>
        <taxon>Brachycera</taxon>
        <taxon>Muscomorpha</taxon>
        <taxon>Ephydroidea</taxon>
        <taxon>Drosophilidae</taxon>
        <taxon>Drosophila</taxon>
        <taxon>Sophophora</taxon>
    </lineage>
</organism>
<protein>
    <submittedName>
        <fullName evidence="2">GL25201</fullName>
    </submittedName>
</protein>
<evidence type="ECO:0000313" key="2">
    <source>
        <dbReference type="EMBL" id="EDW26136.1"/>
    </source>
</evidence>
<dbReference type="AlphaFoldDB" id="B4GU53"/>
<feature type="region of interest" description="Disordered" evidence="1">
    <location>
        <begin position="1"/>
        <end position="91"/>
    </location>
</feature>
<keyword evidence="3" id="KW-1185">Reference proteome</keyword>
<accession>B4GU53</accession>
<feature type="compositionally biased region" description="Polar residues" evidence="1">
    <location>
        <begin position="1"/>
        <end position="12"/>
    </location>
</feature>
<name>B4GU53_DROPE</name>
<proteinExistence type="predicted"/>
<feature type="compositionally biased region" description="Acidic residues" evidence="1">
    <location>
        <begin position="71"/>
        <end position="81"/>
    </location>
</feature>
<reference evidence="2 3" key="1">
    <citation type="journal article" date="2007" name="Nature">
        <title>Evolution of genes and genomes on the Drosophila phylogeny.</title>
        <authorList>
            <consortium name="Drosophila 12 Genomes Consortium"/>
            <person name="Clark A.G."/>
            <person name="Eisen M.B."/>
            <person name="Smith D.R."/>
            <person name="Bergman C.M."/>
            <person name="Oliver B."/>
            <person name="Markow T.A."/>
            <person name="Kaufman T.C."/>
            <person name="Kellis M."/>
            <person name="Gelbart W."/>
            <person name="Iyer V.N."/>
            <person name="Pollard D.A."/>
            <person name="Sackton T.B."/>
            <person name="Larracuente A.M."/>
            <person name="Singh N.D."/>
            <person name="Abad J.P."/>
            <person name="Abt D.N."/>
            <person name="Adryan B."/>
            <person name="Aguade M."/>
            <person name="Akashi H."/>
            <person name="Anderson W.W."/>
            <person name="Aquadro C.F."/>
            <person name="Ardell D.H."/>
            <person name="Arguello R."/>
            <person name="Artieri C.G."/>
            <person name="Barbash D.A."/>
            <person name="Barker D."/>
            <person name="Barsanti P."/>
            <person name="Batterham P."/>
            <person name="Batzoglou S."/>
            <person name="Begun D."/>
            <person name="Bhutkar A."/>
            <person name="Blanco E."/>
            <person name="Bosak S.A."/>
            <person name="Bradley R.K."/>
            <person name="Brand A.D."/>
            <person name="Brent M.R."/>
            <person name="Brooks A.N."/>
            <person name="Brown R.H."/>
            <person name="Butlin R.K."/>
            <person name="Caggese C."/>
            <person name="Calvi B.R."/>
            <person name="Bernardo de Carvalho A."/>
            <person name="Caspi A."/>
            <person name="Castrezana S."/>
            <person name="Celniker S.E."/>
            <person name="Chang J.L."/>
            <person name="Chapple C."/>
            <person name="Chatterji S."/>
            <person name="Chinwalla A."/>
            <person name="Civetta A."/>
            <person name="Clifton S.W."/>
            <person name="Comeron J.M."/>
            <person name="Costello J.C."/>
            <person name="Coyne J.A."/>
            <person name="Daub J."/>
            <person name="David R.G."/>
            <person name="Delcher A.L."/>
            <person name="Delehaunty K."/>
            <person name="Do C.B."/>
            <person name="Ebling H."/>
            <person name="Edwards K."/>
            <person name="Eickbush T."/>
            <person name="Evans J.D."/>
            <person name="Filipski A."/>
            <person name="Findeiss S."/>
            <person name="Freyhult E."/>
            <person name="Fulton L."/>
            <person name="Fulton R."/>
            <person name="Garcia A.C."/>
            <person name="Gardiner A."/>
            <person name="Garfield D.A."/>
            <person name="Garvin B.E."/>
            <person name="Gibson G."/>
            <person name="Gilbert D."/>
            <person name="Gnerre S."/>
            <person name="Godfrey J."/>
            <person name="Good R."/>
            <person name="Gotea V."/>
            <person name="Gravely B."/>
            <person name="Greenberg A.J."/>
            <person name="Griffiths-Jones S."/>
            <person name="Gross S."/>
            <person name="Guigo R."/>
            <person name="Gustafson E.A."/>
            <person name="Haerty W."/>
            <person name="Hahn M.W."/>
            <person name="Halligan D.L."/>
            <person name="Halpern A.L."/>
            <person name="Halter G.M."/>
            <person name="Han M.V."/>
            <person name="Heger A."/>
            <person name="Hillier L."/>
            <person name="Hinrichs A.S."/>
            <person name="Holmes I."/>
            <person name="Hoskins R.A."/>
            <person name="Hubisz M.J."/>
            <person name="Hultmark D."/>
            <person name="Huntley M.A."/>
            <person name="Jaffe D.B."/>
            <person name="Jagadeeshan S."/>
            <person name="Jeck W.R."/>
            <person name="Johnson J."/>
            <person name="Jones C.D."/>
            <person name="Jordan W.C."/>
            <person name="Karpen G.H."/>
            <person name="Kataoka E."/>
            <person name="Keightley P.D."/>
            <person name="Kheradpour P."/>
            <person name="Kirkness E.F."/>
            <person name="Koerich L.B."/>
            <person name="Kristiansen K."/>
            <person name="Kudrna D."/>
            <person name="Kulathinal R.J."/>
            <person name="Kumar S."/>
            <person name="Kwok R."/>
            <person name="Lander E."/>
            <person name="Langley C.H."/>
            <person name="Lapoint R."/>
            <person name="Lazzaro B.P."/>
            <person name="Lee S.J."/>
            <person name="Levesque L."/>
            <person name="Li R."/>
            <person name="Lin C.F."/>
            <person name="Lin M.F."/>
            <person name="Lindblad-Toh K."/>
            <person name="Llopart A."/>
            <person name="Long M."/>
            <person name="Low L."/>
            <person name="Lozovsky E."/>
            <person name="Lu J."/>
            <person name="Luo M."/>
            <person name="Machado C.A."/>
            <person name="Makalowski W."/>
            <person name="Marzo M."/>
            <person name="Matsuda M."/>
            <person name="Matzkin L."/>
            <person name="McAllister B."/>
            <person name="McBride C.S."/>
            <person name="McKernan B."/>
            <person name="McKernan K."/>
            <person name="Mendez-Lago M."/>
            <person name="Minx P."/>
            <person name="Mollenhauer M.U."/>
            <person name="Montooth K."/>
            <person name="Mount S.M."/>
            <person name="Mu X."/>
            <person name="Myers E."/>
            <person name="Negre B."/>
            <person name="Newfeld S."/>
            <person name="Nielsen R."/>
            <person name="Noor M.A."/>
            <person name="O'Grady P."/>
            <person name="Pachter L."/>
            <person name="Papaceit M."/>
            <person name="Parisi M.J."/>
            <person name="Parisi M."/>
            <person name="Parts L."/>
            <person name="Pedersen J.S."/>
            <person name="Pesole G."/>
            <person name="Phillippy A.M."/>
            <person name="Ponting C.P."/>
            <person name="Pop M."/>
            <person name="Porcelli D."/>
            <person name="Powell J.R."/>
            <person name="Prohaska S."/>
            <person name="Pruitt K."/>
            <person name="Puig M."/>
            <person name="Quesneville H."/>
            <person name="Ram K.R."/>
            <person name="Rand D."/>
            <person name="Rasmussen M.D."/>
            <person name="Reed L.K."/>
            <person name="Reenan R."/>
            <person name="Reily A."/>
            <person name="Remington K.A."/>
            <person name="Rieger T.T."/>
            <person name="Ritchie M.G."/>
            <person name="Robin C."/>
            <person name="Rogers Y.H."/>
            <person name="Rohde C."/>
            <person name="Rozas J."/>
            <person name="Rubenfield M.J."/>
            <person name="Ruiz A."/>
            <person name="Russo S."/>
            <person name="Salzberg S.L."/>
            <person name="Sanchez-Gracia A."/>
            <person name="Saranga D.J."/>
            <person name="Sato H."/>
            <person name="Schaeffer S.W."/>
            <person name="Schatz M.C."/>
            <person name="Schlenke T."/>
            <person name="Schwartz R."/>
            <person name="Segarra C."/>
            <person name="Singh R.S."/>
            <person name="Sirot L."/>
            <person name="Sirota M."/>
            <person name="Sisneros N.B."/>
            <person name="Smith C.D."/>
            <person name="Smith T.F."/>
            <person name="Spieth J."/>
            <person name="Stage D.E."/>
            <person name="Stark A."/>
            <person name="Stephan W."/>
            <person name="Strausberg R.L."/>
            <person name="Strempel S."/>
            <person name="Sturgill D."/>
            <person name="Sutton G."/>
            <person name="Sutton G.G."/>
            <person name="Tao W."/>
            <person name="Teichmann S."/>
            <person name="Tobari Y.N."/>
            <person name="Tomimura Y."/>
            <person name="Tsolas J.M."/>
            <person name="Valente V.L."/>
            <person name="Venter E."/>
            <person name="Venter J.C."/>
            <person name="Vicario S."/>
            <person name="Vieira F.G."/>
            <person name="Vilella A.J."/>
            <person name="Villasante A."/>
            <person name="Walenz B."/>
            <person name="Wang J."/>
            <person name="Wasserman M."/>
            <person name="Watts T."/>
            <person name="Wilson D."/>
            <person name="Wilson R.K."/>
            <person name="Wing R.A."/>
            <person name="Wolfner M.F."/>
            <person name="Wong A."/>
            <person name="Wong G.K."/>
            <person name="Wu C.I."/>
            <person name="Wu G."/>
            <person name="Yamamoto D."/>
            <person name="Yang H.P."/>
            <person name="Yang S.P."/>
            <person name="Yorke J.A."/>
            <person name="Yoshida K."/>
            <person name="Zdobnov E."/>
            <person name="Zhang P."/>
            <person name="Zhang Y."/>
            <person name="Zimin A.V."/>
            <person name="Baldwin J."/>
            <person name="Abdouelleil A."/>
            <person name="Abdulkadir J."/>
            <person name="Abebe A."/>
            <person name="Abera B."/>
            <person name="Abreu J."/>
            <person name="Acer S.C."/>
            <person name="Aftuck L."/>
            <person name="Alexander A."/>
            <person name="An P."/>
            <person name="Anderson E."/>
            <person name="Anderson S."/>
            <person name="Arachi H."/>
            <person name="Azer M."/>
            <person name="Bachantsang P."/>
            <person name="Barry A."/>
            <person name="Bayul T."/>
            <person name="Berlin A."/>
            <person name="Bessette D."/>
            <person name="Bloom T."/>
            <person name="Blye J."/>
            <person name="Boguslavskiy L."/>
            <person name="Bonnet C."/>
            <person name="Boukhgalter B."/>
            <person name="Bourzgui I."/>
            <person name="Brown A."/>
            <person name="Cahill P."/>
            <person name="Channer S."/>
            <person name="Cheshatsang Y."/>
            <person name="Chuda L."/>
            <person name="Citroen M."/>
            <person name="Collymore A."/>
            <person name="Cooke P."/>
            <person name="Costello M."/>
            <person name="D'Aco K."/>
            <person name="Daza R."/>
            <person name="De Haan G."/>
            <person name="DeGray S."/>
            <person name="DeMaso C."/>
            <person name="Dhargay N."/>
            <person name="Dooley K."/>
            <person name="Dooley E."/>
            <person name="Doricent M."/>
            <person name="Dorje P."/>
            <person name="Dorjee K."/>
            <person name="Dupes A."/>
            <person name="Elong R."/>
            <person name="Falk J."/>
            <person name="Farina A."/>
            <person name="Faro S."/>
            <person name="Ferguson D."/>
            <person name="Fisher S."/>
            <person name="Foley C.D."/>
            <person name="Franke A."/>
            <person name="Friedrich D."/>
            <person name="Gadbois L."/>
            <person name="Gearin G."/>
            <person name="Gearin C.R."/>
            <person name="Giannoukos G."/>
            <person name="Goode T."/>
            <person name="Graham J."/>
            <person name="Grandbois E."/>
            <person name="Grewal S."/>
            <person name="Gyaltsen K."/>
            <person name="Hafez N."/>
            <person name="Hagos B."/>
            <person name="Hall J."/>
            <person name="Henson C."/>
            <person name="Hollinger A."/>
            <person name="Honan T."/>
            <person name="Huard M.D."/>
            <person name="Hughes L."/>
            <person name="Hurhula B."/>
            <person name="Husby M.E."/>
            <person name="Kamat A."/>
            <person name="Kanga B."/>
            <person name="Kashin S."/>
            <person name="Khazanovich D."/>
            <person name="Kisner P."/>
            <person name="Lance K."/>
            <person name="Lara M."/>
            <person name="Lee W."/>
            <person name="Lennon N."/>
            <person name="Letendre F."/>
            <person name="LeVine R."/>
            <person name="Lipovsky A."/>
            <person name="Liu X."/>
            <person name="Liu J."/>
            <person name="Liu S."/>
            <person name="Lokyitsang T."/>
            <person name="Lokyitsang Y."/>
            <person name="Lubonja R."/>
            <person name="Lui A."/>
            <person name="MacDonald P."/>
            <person name="Magnisalis V."/>
            <person name="Maru K."/>
            <person name="Matthews C."/>
            <person name="McCusker W."/>
            <person name="McDonough S."/>
            <person name="Mehta T."/>
            <person name="Meldrim J."/>
            <person name="Meneus L."/>
            <person name="Mihai O."/>
            <person name="Mihalev A."/>
            <person name="Mihova T."/>
            <person name="Mittelman R."/>
            <person name="Mlenga V."/>
            <person name="Montmayeur A."/>
            <person name="Mulrain L."/>
            <person name="Navidi A."/>
            <person name="Naylor J."/>
            <person name="Negash T."/>
            <person name="Nguyen T."/>
            <person name="Nguyen N."/>
            <person name="Nicol R."/>
            <person name="Norbu C."/>
            <person name="Norbu N."/>
            <person name="Novod N."/>
            <person name="O'Neill B."/>
            <person name="Osman S."/>
            <person name="Markiewicz E."/>
            <person name="Oyono O.L."/>
            <person name="Patti C."/>
            <person name="Phunkhang P."/>
            <person name="Pierre F."/>
            <person name="Priest M."/>
            <person name="Raghuraman S."/>
            <person name="Rege F."/>
            <person name="Reyes R."/>
            <person name="Rise C."/>
            <person name="Rogov P."/>
            <person name="Ross K."/>
            <person name="Ryan E."/>
            <person name="Settipalli S."/>
            <person name="Shea T."/>
            <person name="Sherpa N."/>
            <person name="Shi L."/>
            <person name="Shih D."/>
            <person name="Sparrow T."/>
            <person name="Spaulding J."/>
            <person name="Stalker J."/>
            <person name="Stange-Thomann N."/>
            <person name="Stavropoulos S."/>
            <person name="Stone C."/>
            <person name="Strader C."/>
            <person name="Tesfaye S."/>
            <person name="Thomson T."/>
            <person name="Thoulutsang Y."/>
            <person name="Thoulutsang D."/>
            <person name="Topham K."/>
            <person name="Topping I."/>
            <person name="Tsamla T."/>
            <person name="Vassiliev H."/>
            <person name="Vo A."/>
            <person name="Wangchuk T."/>
            <person name="Wangdi T."/>
            <person name="Weiand M."/>
            <person name="Wilkinson J."/>
            <person name="Wilson A."/>
            <person name="Yadav S."/>
            <person name="Young G."/>
            <person name="Yu Q."/>
            <person name="Zembek L."/>
            <person name="Zhong D."/>
            <person name="Zimmer A."/>
            <person name="Zwirko Z."/>
            <person name="Jaffe D.B."/>
            <person name="Alvarez P."/>
            <person name="Brockman W."/>
            <person name="Butler J."/>
            <person name="Chin C."/>
            <person name="Gnerre S."/>
            <person name="Grabherr M."/>
            <person name="Kleber M."/>
            <person name="Mauceli E."/>
            <person name="MacCallum I."/>
        </authorList>
    </citation>
    <scope>NUCLEOTIDE SEQUENCE [LARGE SCALE GENOMIC DNA]</scope>
    <source>
        <strain evidence="3">MSH-3 / Tucson 14011-0111.49</strain>
    </source>
</reference>
<dbReference type="HOGENOM" id="CLU_2429376_0_0_1"/>
<dbReference type="EMBL" id="CH479191">
    <property type="protein sequence ID" value="EDW26136.1"/>
    <property type="molecule type" value="Genomic_DNA"/>
</dbReference>
<dbReference type="Proteomes" id="UP000008744">
    <property type="component" value="Unassembled WGS sequence"/>
</dbReference>
<gene>
    <name evidence="2" type="primary">Dper\GL25201</name>
    <name evidence="2" type="ORF">Dper_GL25201</name>
</gene>
<evidence type="ECO:0000256" key="1">
    <source>
        <dbReference type="SAM" id="MobiDB-lite"/>
    </source>
</evidence>